<organism evidence="1 2">
    <name type="scientific">Thelohanellus kitauei</name>
    <name type="common">Myxosporean</name>
    <dbReference type="NCBI Taxonomy" id="669202"/>
    <lineage>
        <taxon>Eukaryota</taxon>
        <taxon>Metazoa</taxon>
        <taxon>Cnidaria</taxon>
        <taxon>Myxozoa</taxon>
        <taxon>Myxosporea</taxon>
        <taxon>Bivalvulida</taxon>
        <taxon>Platysporina</taxon>
        <taxon>Myxobolidae</taxon>
        <taxon>Thelohanellus</taxon>
    </lineage>
</organism>
<comment type="caution">
    <text evidence="1">The sequence shown here is derived from an EMBL/GenBank/DDBJ whole genome shotgun (WGS) entry which is preliminary data.</text>
</comment>
<name>A0A0C2JKS9_THEKT</name>
<accession>A0A0C2JKS9</accession>
<protein>
    <recommendedName>
        <fullName evidence="3">Tc1-like transposase DDE domain-containing protein</fullName>
    </recommendedName>
</protein>
<evidence type="ECO:0000313" key="2">
    <source>
        <dbReference type="Proteomes" id="UP000031668"/>
    </source>
</evidence>
<sequence length="183" mass="20990">MAQSKKLTQEQNDYILDLVDEDCSITLKELKIKLHERFGIQVCITTISKSLGDFLYSFKRVHMIPKRRNGVQTINSRFDIDESKIIFMDETGFNISMRSIYGRSPRNTQPTKMAKSIRCKNINRAYNRENSGSFLSNSFSKLADMNFTHCTFIMDNVPFHKCEIFGSVPHAIFTISKSGRGGI</sequence>
<dbReference type="AlphaFoldDB" id="A0A0C2JKS9"/>
<dbReference type="OrthoDB" id="7744248at2759"/>
<evidence type="ECO:0000313" key="1">
    <source>
        <dbReference type="EMBL" id="KII69998.1"/>
    </source>
</evidence>
<evidence type="ECO:0008006" key="3">
    <source>
        <dbReference type="Google" id="ProtNLM"/>
    </source>
</evidence>
<proteinExistence type="predicted"/>
<gene>
    <name evidence="1" type="ORF">RF11_02307</name>
</gene>
<dbReference type="EMBL" id="JWZT01002217">
    <property type="protein sequence ID" value="KII69998.1"/>
    <property type="molecule type" value="Genomic_DNA"/>
</dbReference>
<dbReference type="Proteomes" id="UP000031668">
    <property type="component" value="Unassembled WGS sequence"/>
</dbReference>
<reference evidence="1 2" key="1">
    <citation type="journal article" date="2014" name="Genome Biol. Evol.">
        <title>The genome of the myxosporean Thelohanellus kitauei shows adaptations to nutrient acquisition within its fish host.</title>
        <authorList>
            <person name="Yang Y."/>
            <person name="Xiong J."/>
            <person name="Zhou Z."/>
            <person name="Huo F."/>
            <person name="Miao W."/>
            <person name="Ran C."/>
            <person name="Liu Y."/>
            <person name="Zhang J."/>
            <person name="Feng J."/>
            <person name="Wang M."/>
            <person name="Wang M."/>
            <person name="Wang L."/>
            <person name="Yao B."/>
        </authorList>
    </citation>
    <scope>NUCLEOTIDE SEQUENCE [LARGE SCALE GENOMIC DNA]</scope>
    <source>
        <strain evidence="1">Wuqing</strain>
    </source>
</reference>
<keyword evidence="2" id="KW-1185">Reference proteome</keyword>